<dbReference type="OrthoDB" id="3793161at2759"/>
<protein>
    <submittedName>
        <fullName evidence="2">Uncharacterized protein</fullName>
    </submittedName>
</protein>
<dbReference type="EMBL" id="ML977660">
    <property type="protein sequence ID" value="KAF1994448.1"/>
    <property type="molecule type" value="Genomic_DNA"/>
</dbReference>
<evidence type="ECO:0000313" key="3">
    <source>
        <dbReference type="Proteomes" id="UP000799779"/>
    </source>
</evidence>
<evidence type="ECO:0000256" key="1">
    <source>
        <dbReference type="SAM" id="MobiDB-lite"/>
    </source>
</evidence>
<sequence>MCNILLQVYACSHTEAVCLTPCSSALRPLRVPVPPSPSTPTPTQGYPSPRPISPAYPYTYGLEESRNEDTTQLHHSTSASSTMSRMETGIDAPPSSPVPAEPRGQIEGPGNVQGQHTPPPSYLQTSTTTFRPSTPYLPSPSPSPSFLSISTPQYTSLQYPTHTYCNPPSSRHLPTSAYPCVQCYLQPRWKALRERWVQEYRSTHRGTREEDVERLAGIEHVAEQAGVLNVGRLMGSGREKGSEGVDG</sequence>
<evidence type="ECO:0000313" key="2">
    <source>
        <dbReference type="EMBL" id="KAF1994448.1"/>
    </source>
</evidence>
<feature type="region of interest" description="Disordered" evidence="1">
    <location>
        <begin position="64"/>
        <end position="149"/>
    </location>
</feature>
<dbReference type="AlphaFoldDB" id="A0A6A5W0E8"/>
<organism evidence="2 3">
    <name type="scientific">Amniculicola lignicola CBS 123094</name>
    <dbReference type="NCBI Taxonomy" id="1392246"/>
    <lineage>
        <taxon>Eukaryota</taxon>
        <taxon>Fungi</taxon>
        <taxon>Dikarya</taxon>
        <taxon>Ascomycota</taxon>
        <taxon>Pezizomycotina</taxon>
        <taxon>Dothideomycetes</taxon>
        <taxon>Pleosporomycetidae</taxon>
        <taxon>Pleosporales</taxon>
        <taxon>Amniculicolaceae</taxon>
        <taxon>Amniculicola</taxon>
    </lineage>
</organism>
<reference evidence="2" key="1">
    <citation type="journal article" date="2020" name="Stud. Mycol.">
        <title>101 Dothideomycetes genomes: a test case for predicting lifestyles and emergence of pathogens.</title>
        <authorList>
            <person name="Haridas S."/>
            <person name="Albert R."/>
            <person name="Binder M."/>
            <person name="Bloem J."/>
            <person name="Labutti K."/>
            <person name="Salamov A."/>
            <person name="Andreopoulos B."/>
            <person name="Baker S."/>
            <person name="Barry K."/>
            <person name="Bills G."/>
            <person name="Bluhm B."/>
            <person name="Cannon C."/>
            <person name="Castanera R."/>
            <person name="Culley D."/>
            <person name="Daum C."/>
            <person name="Ezra D."/>
            <person name="Gonzalez J."/>
            <person name="Henrissat B."/>
            <person name="Kuo A."/>
            <person name="Liang C."/>
            <person name="Lipzen A."/>
            <person name="Lutzoni F."/>
            <person name="Magnuson J."/>
            <person name="Mondo S."/>
            <person name="Nolan M."/>
            <person name="Ohm R."/>
            <person name="Pangilinan J."/>
            <person name="Park H.-J."/>
            <person name="Ramirez L."/>
            <person name="Alfaro M."/>
            <person name="Sun H."/>
            <person name="Tritt A."/>
            <person name="Yoshinaga Y."/>
            <person name="Zwiers L.-H."/>
            <person name="Turgeon B."/>
            <person name="Goodwin S."/>
            <person name="Spatafora J."/>
            <person name="Crous P."/>
            <person name="Grigoriev I."/>
        </authorList>
    </citation>
    <scope>NUCLEOTIDE SEQUENCE</scope>
    <source>
        <strain evidence="2">CBS 123094</strain>
    </source>
</reference>
<name>A0A6A5W0E8_9PLEO</name>
<feature type="compositionally biased region" description="Polar residues" evidence="1">
    <location>
        <begin position="73"/>
        <end position="85"/>
    </location>
</feature>
<feature type="compositionally biased region" description="Polar residues" evidence="1">
    <location>
        <begin position="112"/>
        <end position="131"/>
    </location>
</feature>
<proteinExistence type="predicted"/>
<accession>A0A6A5W0E8</accession>
<gene>
    <name evidence="2" type="ORF">P154DRAFT_539592</name>
</gene>
<dbReference type="Proteomes" id="UP000799779">
    <property type="component" value="Unassembled WGS sequence"/>
</dbReference>
<keyword evidence="3" id="KW-1185">Reference proteome</keyword>